<dbReference type="Proteomes" id="UP000054097">
    <property type="component" value="Unassembled WGS sequence"/>
</dbReference>
<dbReference type="PANTHER" id="PTHR15615">
    <property type="match status" value="1"/>
</dbReference>
<feature type="non-terminal residue" evidence="1">
    <location>
        <position position="79"/>
    </location>
</feature>
<dbReference type="Gene3D" id="1.10.472.10">
    <property type="entry name" value="Cyclin-like"/>
    <property type="match status" value="1"/>
</dbReference>
<feature type="non-terminal residue" evidence="1">
    <location>
        <position position="1"/>
    </location>
</feature>
<dbReference type="STRING" id="933852.A0A0C3B2A6"/>
<accession>A0A0C3B2A6</accession>
<reference evidence="1 2" key="1">
    <citation type="submission" date="2014-04" db="EMBL/GenBank/DDBJ databases">
        <authorList>
            <consortium name="DOE Joint Genome Institute"/>
            <person name="Kuo A."/>
            <person name="Zuccaro A."/>
            <person name="Kohler A."/>
            <person name="Nagy L.G."/>
            <person name="Floudas D."/>
            <person name="Copeland A."/>
            <person name="Barry K.W."/>
            <person name="Cichocki N."/>
            <person name="Veneault-Fourrey C."/>
            <person name="LaButti K."/>
            <person name="Lindquist E.A."/>
            <person name="Lipzen A."/>
            <person name="Lundell T."/>
            <person name="Morin E."/>
            <person name="Murat C."/>
            <person name="Sun H."/>
            <person name="Tunlid A."/>
            <person name="Henrissat B."/>
            <person name="Grigoriev I.V."/>
            <person name="Hibbett D.S."/>
            <person name="Martin F."/>
            <person name="Nordberg H.P."/>
            <person name="Cantor M.N."/>
            <person name="Hua S.X."/>
        </authorList>
    </citation>
    <scope>NUCLEOTIDE SEQUENCE [LARGE SCALE GENOMIC DNA]</scope>
    <source>
        <strain evidence="1 2">MAFF 305830</strain>
    </source>
</reference>
<dbReference type="OrthoDB" id="1060854at2759"/>
<sequence>FAIDSYNVHRLVIAGVTVASKFFSDVFYTNSRYAKVGGLPQGELNALELQFLLLNDFALVIPPEELARYAAQLISYGQS</sequence>
<name>A0A0C3B2A6_SERVB</name>
<dbReference type="AlphaFoldDB" id="A0A0C3B2A6"/>
<dbReference type="HOGENOM" id="CLU_173476_0_0_1"/>
<dbReference type="GO" id="GO:0005634">
    <property type="term" value="C:nucleus"/>
    <property type="evidence" value="ECO:0007669"/>
    <property type="project" value="TreeGrafter"/>
</dbReference>
<gene>
    <name evidence="1" type="ORF">M408DRAFT_53734</name>
</gene>
<dbReference type="GO" id="GO:0016538">
    <property type="term" value="F:cyclin-dependent protein serine/threonine kinase regulator activity"/>
    <property type="evidence" value="ECO:0007669"/>
    <property type="project" value="TreeGrafter"/>
</dbReference>
<keyword evidence="2" id="KW-1185">Reference proteome</keyword>
<organism evidence="1 2">
    <name type="scientific">Serendipita vermifera MAFF 305830</name>
    <dbReference type="NCBI Taxonomy" id="933852"/>
    <lineage>
        <taxon>Eukaryota</taxon>
        <taxon>Fungi</taxon>
        <taxon>Dikarya</taxon>
        <taxon>Basidiomycota</taxon>
        <taxon>Agaricomycotina</taxon>
        <taxon>Agaricomycetes</taxon>
        <taxon>Sebacinales</taxon>
        <taxon>Serendipitaceae</taxon>
        <taxon>Serendipita</taxon>
    </lineage>
</organism>
<evidence type="ECO:0008006" key="3">
    <source>
        <dbReference type="Google" id="ProtNLM"/>
    </source>
</evidence>
<dbReference type="GO" id="GO:0000307">
    <property type="term" value="C:cyclin-dependent protein kinase holoenzyme complex"/>
    <property type="evidence" value="ECO:0007669"/>
    <property type="project" value="TreeGrafter"/>
</dbReference>
<reference evidence="2" key="2">
    <citation type="submission" date="2015-01" db="EMBL/GenBank/DDBJ databases">
        <title>Evolutionary Origins and Diversification of the Mycorrhizal Mutualists.</title>
        <authorList>
            <consortium name="DOE Joint Genome Institute"/>
            <consortium name="Mycorrhizal Genomics Consortium"/>
            <person name="Kohler A."/>
            <person name="Kuo A."/>
            <person name="Nagy L.G."/>
            <person name="Floudas D."/>
            <person name="Copeland A."/>
            <person name="Barry K.W."/>
            <person name="Cichocki N."/>
            <person name="Veneault-Fourrey C."/>
            <person name="LaButti K."/>
            <person name="Lindquist E.A."/>
            <person name="Lipzen A."/>
            <person name="Lundell T."/>
            <person name="Morin E."/>
            <person name="Murat C."/>
            <person name="Riley R."/>
            <person name="Ohm R."/>
            <person name="Sun H."/>
            <person name="Tunlid A."/>
            <person name="Henrissat B."/>
            <person name="Grigoriev I.V."/>
            <person name="Hibbett D.S."/>
            <person name="Martin F."/>
        </authorList>
    </citation>
    <scope>NUCLEOTIDE SEQUENCE [LARGE SCALE GENOMIC DNA]</scope>
    <source>
        <strain evidence="2">MAFF 305830</strain>
    </source>
</reference>
<evidence type="ECO:0000313" key="2">
    <source>
        <dbReference type="Proteomes" id="UP000054097"/>
    </source>
</evidence>
<dbReference type="PANTHER" id="PTHR15615:SF94">
    <property type="entry name" value="PHO85 CYCLIN-6-RELATED"/>
    <property type="match status" value="1"/>
</dbReference>
<dbReference type="Pfam" id="PF08613">
    <property type="entry name" value="Cyclin"/>
    <property type="match status" value="1"/>
</dbReference>
<protein>
    <recommendedName>
        <fullName evidence="3">Cyclin</fullName>
    </recommendedName>
</protein>
<proteinExistence type="predicted"/>
<dbReference type="CDD" id="cd20558">
    <property type="entry name" value="CYCLIN_ScPCL7-like"/>
    <property type="match status" value="1"/>
</dbReference>
<dbReference type="GO" id="GO:0019901">
    <property type="term" value="F:protein kinase binding"/>
    <property type="evidence" value="ECO:0007669"/>
    <property type="project" value="InterPro"/>
</dbReference>
<dbReference type="InterPro" id="IPR013922">
    <property type="entry name" value="Cyclin_PHO80-like"/>
</dbReference>
<evidence type="ECO:0000313" key="1">
    <source>
        <dbReference type="EMBL" id="KIM26324.1"/>
    </source>
</evidence>
<dbReference type="EMBL" id="KN824307">
    <property type="protein sequence ID" value="KIM26324.1"/>
    <property type="molecule type" value="Genomic_DNA"/>
</dbReference>